<name>A0A382ZXH6_9ZZZZ</name>
<feature type="non-terminal residue" evidence="1">
    <location>
        <position position="1"/>
    </location>
</feature>
<sequence>HHPSSRPTLSGSYQSARLLLMPFTWYHFQHQTMLGIKSDMVPVLPSTLIRKTFWIAPSFFLINKGPFFIKRDLFGQGGKAPPPRHECVPHDRPPAGSDDIPYFDGRLPDVPSAARRTPRRYALTPIPPGLPVSETATRQSLCVGKSTACRSDNTACESAFSYRSSHANADYRLPVGRNRHRMNVDNRMLRVHAWSIPSEYNTTKNNSLGAIQRDRLRKE</sequence>
<reference evidence="1" key="1">
    <citation type="submission" date="2018-05" db="EMBL/GenBank/DDBJ databases">
        <authorList>
            <person name="Lanie J.A."/>
            <person name="Ng W.-L."/>
            <person name="Kazmierczak K.M."/>
            <person name="Andrzejewski T.M."/>
            <person name="Davidsen T.M."/>
            <person name="Wayne K.J."/>
            <person name="Tettelin H."/>
            <person name="Glass J.I."/>
            <person name="Rusch D."/>
            <person name="Podicherti R."/>
            <person name="Tsui H.-C.T."/>
            <person name="Winkler M.E."/>
        </authorList>
    </citation>
    <scope>NUCLEOTIDE SEQUENCE</scope>
</reference>
<gene>
    <name evidence="1" type="ORF">METZ01_LOCUS452212</name>
</gene>
<proteinExistence type="predicted"/>
<evidence type="ECO:0000313" key="1">
    <source>
        <dbReference type="EMBL" id="SVD99358.1"/>
    </source>
</evidence>
<dbReference type="AlphaFoldDB" id="A0A382ZXH6"/>
<accession>A0A382ZXH6</accession>
<dbReference type="EMBL" id="UINC01186906">
    <property type="protein sequence ID" value="SVD99358.1"/>
    <property type="molecule type" value="Genomic_DNA"/>
</dbReference>
<organism evidence="1">
    <name type="scientific">marine metagenome</name>
    <dbReference type="NCBI Taxonomy" id="408172"/>
    <lineage>
        <taxon>unclassified sequences</taxon>
        <taxon>metagenomes</taxon>
        <taxon>ecological metagenomes</taxon>
    </lineage>
</organism>
<protein>
    <submittedName>
        <fullName evidence="1">Uncharacterized protein</fullName>
    </submittedName>
</protein>